<dbReference type="SUPFAM" id="SSF53335">
    <property type="entry name" value="S-adenosyl-L-methionine-dependent methyltransferases"/>
    <property type="match status" value="1"/>
</dbReference>
<comment type="caution">
    <text evidence="2">The sequence shown here is derived from an EMBL/GenBank/DDBJ whole genome shotgun (WGS) entry which is preliminary data.</text>
</comment>
<accession>A0A2S9H278</accession>
<evidence type="ECO:0000259" key="1">
    <source>
        <dbReference type="Pfam" id="PF08242"/>
    </source>
</evidence>
<dbReference type="Pfam" id="PF08242">
    <property type="entry name" value="Methyltransf_12"/>
    <property type="match status" value="1"/>
</dbReference>
<evidence type="ECO:0000313" key="3">
    <source>
        <dbReference type="Proteomes" id="UP000237839"/>
    </source>
</evidence>
<feature type="domain" description="Methyltransferase type 12" evidence="1">
    <location>
        <begin position="61"/>
        <end position="159"/>
    </location>
</feature>
<gene>
    <name evidence="2" type="ORF">S2091_1241</name>
</gene>
<keyword evidence="2" id="KW-0489">Methyltransferase</keyword>
<evidence type="ECO:0000313" key="2">
    <source>
        <dbReference type="EMBL" id="PRC94068.1"/>
    </source>
</evidence>
<keyword evidence="2" id="KW-0808">Transferase</keyword>
<dbReference type="InterPro" id="IPR013217">
    <property type="entry name" value="Methyltransf_12"/>
</dbReference>
<sequence length="225" mass="25321">MNNIAQELSIAKVKRSQRYFNKASLSIYDFILYGFISKYAWGSSIQRLDAHYKKYVSLSHLEVGVGTGYLLNRIKFATPSPRLALMDLSQACLEKTKIKVSRYAPEIYVQNLLEPMQRSIPQFDSVSINYVLHCIPGSISQKCQALLHLKPLLKQDGILFGTTVLSTGVPKNLLARPAMSFLNLLGVFNNSEDSAIDLEKFLKAHFKITHFEVIGVTAFFAVKIN</sequence>
<dbReference type="AlphaFoldDB" id="A0A2S9H278"/>
<dbReference type="InterPro" id="IPR016584">
    <property type="entry name" value="MeTrfase_VrtF"/>
</dbReference>
<reference evidence="2 3" key="1">
    <citation type="submission" date="2018-02" db="EMBL/GenBank/DDBJ databases">
        <title>Solimicrobium silvestre gen. nov., sp. nov., isolated from alpine forest soil.</title>
        <authorList>
            <person name="Margesin R."/>
            <person name="Albuquerque L."/>
            <person name="Zhang D.-C."/>
            <person name="Froufe H.J.C."/>
            <person name="Severino R."/>
            <person name="Roxo I."/>
            <person name="Egas C."/>
            <person name="Da Costa M.S."/>
        </authorList>
    </citation>
    <scope>NUCLEOTIDE SEQUENCE [LARGE SCALE GENOMIC DNA]</scope>
    <source>
        <strain evidence="2 3">S20-91</strain>
    </source>
</reference>
<dbReference type="OrthoDB" id="507855at2"/>
<name>A0A2S9H278_9BURK</name>
<dbReference type="RefSeq" id="WP_105530925.1">
    <property type="nucleotide sequence ID" value="NZ_PUGF01000004.1"/>
</dbReference>
<dbReference type="Proteomes" id="UP000237839">
    <property type="component" value="Unassembled WGS sequence"/>
</dbReference>
<dbReference type="InterPro" id="IPR029063">
    <property type="entry name" value="SAM-dependent_MTases_sf"/>
</dbReference>
<dbReference type="CDD" id="cd02440">
    <property type="entry name" value="AdoMet_MTases"/>
    <property type="match status" value="1"/>
</dbReference>
<organism evidence="2 3">
    <name type="scientific">Solimicrobium silvestre</name>
    <dbReference type="NCBI Taxonomy" id="2099400"/>
    <lineage>
        <taxon>Bacteria</taxon>
        <taxon>Pseudomonadati</taxon>
        <taxon>Pseudomonadota</taxon>
        <taxon>Betaproteobacteria</taxon>
        <taxon>Burkholderiales</taxon>
        <taxon>Oxalobacteraceae</taxon>
        <taxon>Solimicrobium</taxon>
    </lineage>
</organism>
<dbReference type="PIRSF" id="PIRSF011491">
    <property type="entry name" value="Mtase_YbcY_prd"/>
    <property type="match status" value="1"/>
</dbReference>
<dbReference type="Gene3D" id="3.40.50.150">
    <property type="entry name" value="Vaccinia Virus protein VP39"/>
    <property type="match status" value="1"/>
</dbReference>
<protein>
    <submittedName>
        <fullName evidence="2">Methyltransferase domain</fullName>
    </submittedName>
</protein>
<keyword evidence="3" id="KW-1185">Reference proteome</keyword>
<dbReference type="GO" id="GO:0032259">
    <property type="term" value="P:methylation"/>
    <property type="evidence" value="ECO:0007669"/>
    <property type="project" value="UniProtKB-KW"/>
</dbReference>
<proteinExistence type="predicted"/>
<dbReference type="EMBL" id="PUGF01000004">
    <property type="protein sequence ID" value="PRC94068.1"/>
    <property type="molecule type" value="Genomic_DNA"/>
</dbReference>
<dbReference type="GO" id="GO:0008168">
    <property type="term" value="F:methyltransferase activity"/>
    <property type="evidence" value="ECO:0007669"/>
    <property type="project" value="UniProtKB-KW"/>
</dbReference>